<feature type="transmembrane region" description="Helical" evidence="5">
    <location>
        <begin position="12"/>
        <end position="32"/>
    </location>
</feature>
<dbReference type="RefSeq" id="WP_130679659.1">
    <property type="nucleotide sequence ID" value="NZ_SIOQ01000007.1"/>
</dbReference>
<comment type="caution">
    <text evidence="7">The sequence shown here is derived from an EMBL/GenBank/DDBJ whole genome shotgun (WGS) entry which is preliminary data.</text>
</comment>
<dbReference type="AlphaFoldDB" id="A0A4Q8XRF5"/>
<keyword evidence="5" id="KW-0812">Transmembrane</keyword>
<gene>
    <name evidence="7" type="ORF">ELI03_35770</name>
</gene>
<name>A0A4Q8XRF5_RHILE</name>
<evidence type="ECO:0000313" key="8">
    <source>
        <dbReference type="Proteomes" id="UP000293652"/>
    </source>
</evidence>
<keyword evidence="5" id="KW-1133">Transmembrane helix</keyword>
<dbReference type="Proteomes" id="UP000293652">
    <property type="component" value="Unassembled WGS sequence"/>
</dbReference>
<protein>
    <submittedName>
        <fullName evidence="7">C-type cytochrome</fullName>
    </submittedName>
</protein>
<organism evidence="7 8">
    <name type="scientific">Rhizobium leguminosarum</name>
    <dbReference type="NCBI Taxonomy" id="384"/>
    <lineage>
        <taxon>Bacteria</taxon>
        <taxon>Pseudomonadati</taxon>
        <taxon>Pseudomonadota</taxon>
        <taxon>Alphaproteobacteria</taxon>
        <taxon>Hyphomicrobiales</taxon>
        <taxon>Rhizobiaceae</taxon>
        <taxon>Rhizobium/Agrobacterium group</taxon>
        <taxon>Rhizobium</taxon>
    </lineage>
</organism>
<evidence type="ECO:0000259" key="6">
    <source>
        <dbReference type="PROSITE" id="PS51007"/>
    </source>
</evidence>
<dbReference type="Pfam" id="PF00034">
    <property type="entry name" value="Cytochrom_C"/>
    <property type="match status" value="1"/>
</dbReference>
<keyword evidence="2 4" id="KW-0479">Metal-binding</keyword>
<sequence>MPDVAGLAPRRIVWIAAAITAGLSAFVVTNAARDSGTRTAAAVALTGGDPARAPALFRRYGCSGCHTIPGVPGADGQTGAPLTGLSKHVYIAGVLENRSDNLTAWIVSPQSFSPQTAMPTTGISEQEAKDLAAYLYAHRG</sequence>
<dbReference type="Gene3D" id="1.10.760.10">
    <property type="entry name" value="Cytochrome c-like domain"/>
    <property type="match status" value="1"/>
</dbReference>
<keyword evidence="5" id="KW-0472">Membrane</keyword>
<accession>A0A4Q8XRF5</accession>
<evidence type="ECO:0000256" key="3">
    <source>
        <dbReference type="ARBA" id="ARBA00023004"/>
    </source>
</evidence>
<feature type="domain" description="Cytochrome c" evidence="6">
    <location>
        <begin position="48"/>
        <end position="139"/>
    </location>
</feature>
<evidence type="ECO:0000256" key="5">
    <source>
        <dbReference type="SAM" id="Phobius"/>
    </source>
</evidence>
<dbReference type="SUPFAM" id="SSF46626">
    <property type="entry name" value="Cytochrome c"/>
    <property type="match status" value="1"/>
</dbReference>
<reference evidence="7 8" key="1">
    <citation type="submission" date="2019-02" db="EMBL/GenBank/DDBJ databases">
        <title>The genomic architecture of introgression among sibling species of bacteria.</title>
        <authorList>
            <person name="Cavassim M.I.A."/>
            <person name="Moeskjaer S."/>
            <person name="Moslemi C."/>
            <person name="Fields B."/>
            <person name="Bachmann A."/>
            <person name="Vilhjalmsson B."/>
            <person name="Schierup M.H."/>
            <person name="Young J.P.W."/>
            <person name="Andersen S.U."/>
        </authorList>
    </citation>
    <scope>NUCLEOTIDE SEQUENCE [LARGE SCALE GENOMIC DNA]</scope>
    <source>
        <strain evidence="7 8">SM145A</strain>
    </source>
</reference>
<evidence type="ECO:0000256" key="4">
    <source>
        <dbReference type="PROSITE-ProRule" id="PRU00433"/>
    </source>
</evidence>
<evidence type="ECO:0000256" key="2">
    <source>
        <dbReference type="ARBA" id="ARBA00022723"/>
    </source>
</evidence>
<evidence type="ECO:0000313" key="7">
    <source>
        <dbReference type="EMBL" id="TAX63797.1"/>
    </source>
</evidence>
<dbReference type="PROSITE" id="PS51007">
    <property type="entry name" value="CYTC"/>
    <property type="match status" value="1"/>
</dbReference>
<dbReference type="EMBL" id="SIPC01000012">
    <property type="protein sequence ID" value="TAX63797.1"/>
    <property type="molecule type" value="Genomic_DNA"/>
</dbReference>
<evidence type="ECO:0000256" key="1">
    <source>
        <dbReference type="ARBA" id="ARBA00022617"/>
    </source>
</evidence>
<dbReference type="InterPro" id="IPR036909">
    <property type="entry name" value="Cyt_c-like_dom_sf"/>
</dbReference>
<dbReference type="GO" id="GO:0009055">
    <property type="term" value="F:electron transfer activity"/>
    <property type="evidence" value="ECO:0007669"/>
    <property type="project" value="InterPro"/>
</dbReference>
<proteinExistence type="predicted"/>
<dbReference type="GO" id="GO:0046872">
    <property type="term" value="F:metal ion binding"/>
    <property type="evidence" value="ECO:0007669"/>
    <property type="project" value="UniProtKB-KW"/>
</dbReference>
<dbReference type="InterPro" id="IPR009056">
    <property type="entry name" value="Cyt_c-like_dom"/>
</dbReference>
<dbReference type="GO" id="GO:0020037">
    <property type="term" value="F:heme binding"/>
    <property type="evidence" value="ECO:0007669"/>
    <property type="project" value="InterPro"/>
</dbReference>
<keyword evidence="3 4" id="KW-0408">Iron</keyword>
<keyword evidence="1 4" id="KW-0349">Heme</keyword>